<name>A0ABU0DNK9_9HYPH</name>
<gene>
    <name evidence="1" type="ORF">J2S76_004503</name>
</gene>
<sequence length="68" mass="7526">MPTILLNVLIDTIALATFQRPPHRRVNHGRDETGFCREDVGARVAAPAPRPSRRVWTLGALARLGLAR</sequence>
<protein>
    <submittedName>
        <fullName evidence="1">Uncharacterized protein</fullName>
    </submittedName>
</protein>
<proteinExistence type="predicted"/>
<evidence type="ECO:0000313" key="1">
    <source>
        <dbReference type="EMBL" id="MDQ0350047.1"/>
    </source>
</evidence>
<organism evidence="1 2">
    <name type="scientific">Ancylobacter vacuolatus</name>
    <dbReference type="NCBI Taxonomy" id="223389"/>
    <lineage>
        <taxon>Bacteria</taxon>
        <taxon>Pseudomonadati</taxon>
        <taxon>Pseudomonadota</taxon>
        <taxon>Alphaproteobacteria</taxon>
        <taxon>Hyphomicrobiales</taxon>
        <taxon>Xanthobacteraceae</taxon>
        <taxon>Ancylobacter</taxon>
    </lineage>
</organism>
<comment type="caution">
    <text evidence="1">The sequence shown here is derived from an EMBL/GenBank/DDBJ whole genome shotgun (WGS) entry which is preliminary data.</text>
</comment>
<keyword evidence="2" id="KW-1185">Reference proteome</keyword>
<dbReference type="Proteomes" id="UP001238467">
    <property type="component" value="Unassembled WGS sequence"/>
</dbReference>
<evidence type="ECO:0000313" key="2">
    <source>
        <dbReference type="Proteomes" id="UP001238467"/>
    </source>
</evidence>
<dbReference type="EMBL" id="JAUSUH010000015">
    <property type="protein sequence ID" value="MDQ0350047.1"/>
    <property type="molecule type" value="Genomic_DNA"/>
</dbReference>
<dbReference type="RefSeq" id="WP_307064260.1">
    <property type="nucleotide sequence ID" value="NZ_JAUSUH010000015.1"/>
</dbReference>
<accession>A0ABU0DNK9</accession>
<reference evidence="1 2" key="1">
    <citation type="submission" date="2023-07" db="EMBL/GenBank/DDBJ databases">
        <title>Genomic Encyclopedia of Type Strains, Phase IV (KMG-IV): sequencing the most valuable type-strain genomes for metagenomic binning, comparative biology and taxonomic classification.</title>
        <authorList>
            <person name="Goeker M."/>
        </authorList>
    </citation>
    <scope>NUCLEOTIDE SEQUENCE [LARGE SCALE GENOMIC DNA]</scope>
    <source>
        <strain evidence="1 2">DSM 1277</strain>
    </source>
</reference>